<evidence type="ECO:0000313" key="3">
    <source>
        <dbReference type="Proteomes" id="UP000028545"/>
    </source>
</evidence>
<proteinExistence type="predicted"/>
<dbReference type="GeneID" id="27723391"/>
<gene>
    <name evidence="2" type="ORF">SAPIO_CDS4319</name>
</gene>
<name>A0A084G8N7_PSEDA</name>
<dbReference type="RefSeq" id="XP_016643498.1">
    <property type="nucleotide sequence ID" value="XM_016786896.1"/>
</dbReference>
<evidence type="ECO:0000256" key="1">
    <source>
        <dbReference type="SAM" id="Phobius"/>
    </source>
</evidence>
<keyword evidence="1" id="KW-0472">Membrane</keyword>
<feature type="transmembrane region" description="Helical" evidence="1">
    <location>
        <begin position="20"/>
        <end position="40"/>
    </location>
</feature>
<dbReference type="VEuPathDB" id="FungiDB:SAPIO_CDS4319"/>
<dbReference type="Proteomes" id="UP000028545">
    <property type="component" value="Unassembled WGS sequence"/>
</dbReference>
<organism evidence="2 3">
    <name type="scientific">Pseudallescheria apiosperma</name>
    <name type="common">Scedosporium apiospermum</name>
    <dbReference type="NCBI Taxonomy" id="563466"/>
    <lineage>
        <taxon>Eukaryota</taxon>
        <taxon>Fungi</taxon>
        <taxon>Dikarya</taxon>
        <taxon>Ascomycota</taxon>
        <taxon>Pezizomycotina</taxon>
        <taxon>Sordariomycetes</taxon>
        <taxon>Hypocreomycetidae</taxon>
        <taxon>Microascales</taxon>
        <taxon>Microascaceae</taxon>
        <taxon>Scedosporium</taxon>
    </lineage>
</organism>
<evidence type="ECO:0000313" key="2">
    <source>
        <dbReference type="EMBL" id="KEZ43699.1"/>
    </source>
</evidence>
<keyword evidence="3" id="KW-1185">Reference proteome</keyword>
<comment type="caution">
    <text evidence="2">The sequence shown here is derived from an EMBL/GenBank/DDBJ whole genome shotgun (WGS) entry which is preliminary data.</text>
</comment>
<reference evidence="2 3" key="1">
    <citation type="journal article" date="2014" name="Genome Announc.">
        <title>Draft genome sequence of the pathogenic fungus Scedosporium apiospermum.</title>
        <authorList>
            <person name="Vandeputte P."/>
            <person name="Ghamrawi S."/>
            <person name="Rechenmann M."/>
            <person name="Iltis A."/>
            <person name="Giraud S."/>
            <person name="Fleury M."/>
            <person name="Thornton C."/>
            <person name="Delhaes L."/>
            <person name="Meyer W."/>
            <person name="Papon N."/>
            <person name="Bouchara J.P."/>
        </authorList>
    </citation>
    <scope>NUCLEOTIDE SEQUENCE [LARGE SCALE GENOMIC DNA]</scope>
    <source>
        <strain evidence="2 3">IHEM 14462</strain>
    </source>
</reference>
<sequence>MYTEPALARFPEYGTYTALLAGATFLVFGFDSVAYLSSVLLRLKLEGSADPFIFCILVANALPALTFGFVAYHIPSKSLGCLVAIGAFVRTYFFLTVWTLVVLLIALIAVVIYSRSFIGHWMPTAEDLEVF</sequence>
<dbReference type="HOGENOM" id="CLU_1928789_0_0_1"/>
<dbReference type="AlphaFoldDB" id="A0A084G8N7"/>
<keyword evidence="1" id="KW-1133">Transmembrane helix</keyword>
<feature type="transmembrane region" description="Helical" evidence="1">
    <location>
        <begin position="52"/>
        <end position="72"/>
    </location>
</feature>
<dbReference type="EMBL" id="JOWA01000091">
    <property type="protein sequence ID" value="KEZ43699.1"/>
    <property type="molecule type" value="Genomic_DNA"/>
</dbReference>
<keyword evidence="1" id="KW-0812">Transmembrane</keyword>
<dbReference type="KEGG" id="sapo:SAPIO_CDS4319"/>
<feature type="transmembrane region" description="Helical" evidence="1">
    <location>
        <begin position="92"/>
        <end position="113"/>
    </location>
</feature>
<accession>A0A084G8N7</accession>
<protein>
    <submittedName>
        <fullName evidence="2">Uncharacterized protein</fullName>
    </submittedName>
</protein>